<dbReference type="AlphaFoldDB" id="A0A226RK90"/>
<accession>A0A226RK90</accession>
<proteinExistence type="predicted"/>
<keyword evidence="1" id="KW-1133">Transmembrane helix</keyword>
<sequence>MFREFMKLLKPTEASIKGNLEEINARVGQILGPLTIGVGFVGIIYNINNHASVHSFVVNVLVDCFLILTSVILLAYSNYRLSRNVKCWLKFNWVWFFYALASFLYGCYGAATYHGQGFFAEMYIILTIVCACAFYIPPVLSFTYVVASFLLFIGFNQDFLASIRFIDVGLLAFAILFVNWIRYLEMLNITEMNRNDQEKMAHLQVLSTNDELTNVKNRYAMRMDFPSYCQQGKIAVMITDIDDFKFYNDMEGHSVGDKILINFAKCLVDYFGAEHVYRYGGDEFVVLYPNYQEEEFERLTQSFQAAVGRLQFDNLKVPITCSGGYVYGTAKTPGDLRDFIKEADKCLYEAKRQGKNMINGNAYLKEIRSNKTKLHYDELTNLMDIYNLRQVGEKILIDQNYRQKGLSFVFLDLDNFKLINEKHGFKAGDKLLRFAADVIKDAFMQDFIGRASADHFVVISTLPLTEVKDKIKKLHEEIGTYSQKEIIEIKAGIYYLAPDEEVGQVSTYFDKAKLACNSIKYKFNAIYRLYDQSIEQELLRRKYIVDNLAKALEDGEIKRYYQPIIRTMTKKVYGLEVLARWHDDKVGTISPDEFIPTLENVRLIHKFDLYMLEGTLQDYQYLTREKGLFGLPFSINLSRLDFQLCDIFAEVDRLFRLYQVPKEMARIEITESSLIYDSLKLHQTLDNFQKAGYRVWMDDYGSGYSSLSVLKDYSFDGIKIDMGFLKSFEENHKAQLILASTLELAKSMNMQVVAEGVSSKEQYKFLAESGCDFIQGYYTGKPQALTDYIGQLDNLETPADLDYYDEICRRNVANISPNLMANMRLRNFFKATPTAIIEVEDKSRLYFLTENTGFRYFLKLIGYDGDDKNLSIEPADKQAFTDLFERAYLSGKIEYLAFHRNNVLYQIYVQYISTNKRTQRSAYQALVYLPRAVISSE</sequence>
<name>A0A226RK90_9LACO</name>
<dbReference type="SMART" id="SM00052">
    <property type="entry name" value="EAL"/>
    <property type="match status" value="1"/>
</dbReference>
<dbReference type="PANTHER" id="PTHR33121:SF79">
    <property type="entry name" value="CYCLIC DI-GMP PHOSPHODIESTERASE PDED-RELATED"/>
    <property type="match status" value="1"/>
</dbReference>
<dbReference type="PROSITE" id="PS50883">
    <property type="entry name" value="EAL"/>
    <property type="match status" value="1"/>
</dbReference>
<evidence type="ECO:0000256" key="1">
    <source>
        <dbReference type="SAM" id="Phobius"/>
    </source>
</evidence>
<dbReference type="NCBIfam" id="TIGR00254">
    <property type="entry name" value="GGDEF"/>
    <property type="match status" value="2"/>
</dbReference>
<reference evidence="4 5" key="1">
    <citation type="submission" date="2016-03" db="EMBL/GenBank/DDBJ databases">
        <title>Sequencing of Lactobacillus Species from Commercial Turkeys.</title>
        <authorList>
            <person name="Johnson T.J."/>
            <person name="Youmans B.P."/>
            <person name="Case K.A."/>
        </authorList>
    </citation>
    <scope>NUCLEOTIDE SEQUENCE [LARGE SCALE GENOMIC DNA]</scope>
    <source>
        <strain evidence="4 5">UMNLA1</strain>
    </source>
</reference>
<evidence type="ECO:0000259" key="3">
    <source>
        <dbReference type="PROSITE" id="PS50887"/>
    </source>
</evidence>
<protein>
    <recommendedName>
        <fullName evidence="6">Diguanylate cyclase</fullName>
    </recommendedName>
</protein>
<gene>
    <name evidence="4" type="ORF">AYP69_08670</name>
</gene>
<feature type="transmembrane region" description="Helical" evidence="1">
    <location>
        <begin position="88"/>
        <end position="111"/>
    </location>
</feature>
<dbReference type="CDD" id="cd01949">
    <property type="entry name" value="GGDEF"/>
    <property type="match status" value="2"/>
</dbReference>
<feature type="domain" description="GGDEF" evidence="3">
    <location>
        <begin position="404"/>
        <end position="532"/>
    </location>
</feature>
<feature type="domain" description="GGDEF" evidence="3">
    <location>
        <begin position="232"/>
        <end position="363"/>
    </location>
</feature>
<dbReference type="CDD" id="cd01948">
    <property type="entry name" value="EAL"/>
    <property type="match status" value="1"/>
</dbReference>
<dbReference type="SUPFAM" id="SSF141868">
    <property type="entry name" value="EAL domain-like"/>
    <property type="match status" value="1"/>
</dbReference>
<dbReference type="InterPro" id="IPR043128">
    <property type="entry name" value="Rev_trsase/Diguanyl_cyclase"/>
</dbReference>
<dbReference type="InterPro" id="IPR029787">
    <property type="entry name" value="Nucleotide_cyclase"/>
</dbReference>
<keyword evidence="1" id="KW-0812">Transmembrane</keyword>
<dbReference type="Proteomes" id="UP000215261">
    <property type="component" value="Unassembled WGS sequence"/>
</dbReference>
<dbReference type="InterPro" id="IPR035919">
    <property type="entry name" value="EAL_sf"/>
</dbReference>
<dbReference type="Pfam" id="PF00990">
    <property type="entry name" value="GGDEF"/>
    <property type="match status" value="2"/>
</dbReference>
<dbReference type="PANTHER" id="PTHR33121">
    <property type="entry name" value="CYCLIC DI-GMP PHOSPHODIESTERASE PDEF"/>
    <property type="match status" value="1"/>
</dbReference>
<dbReference type="InterPro" id="IPR000160">
    <property type="entry name" value="GGDEF_dom"/>
</dbReference>
<dbReference type="InterPro" id="IPR050706">
    <property type="entry name" value="Cyclic-di-GMP_PDE-like"/>
</dbReference>
<evidence type="ECO:0008006" key="6">
    <source>
        <dbReference type="Google" id="ProtNLM"/>
    </source>
</evidence>
<dbReference type="PROSITE" id="PS50887">
    <property type="entry name" value="GGDEF"/>
    <property type="match status" value="2"/>
</dbReference>
<feature type="domain" description="EAL" evidence="2">
    <location>
        <begin position="541"/>
        <end position="796"/>
    </location>
</feature>
<feature type="transmembrane region" description="Helical" evidence="1">
    <location>
        <begin position="165"/>
        <end position="184"/>
    </location>
</feature>
<organism evidence="4 5">
    <name type="scientific">Ligilactobacillus agilis</name>
    <dbReference type="NCBI Taxonomy" id="1601"/>
    <lineage>
        <taxon>Bacteria</taxon>
        <taxon>Bacillati</taxon>
        <taxon>Bacillota</taxon>
        <taxon>Bacilli</taxon>
        <taxon>Lactobacillales</taxon>
        <taxon>Lactobacillaceae</taxon>
        <taxon>Ligilactobacillus</taxon>
    </lineage>
</organism>
<dbReference type="InterPro" id="IPR001633">
    <property type="entry name" value="EAL_dom"/>
</dbReference>
<dbReference type="SUPFAM" id="SSF55073">
    <property type="entry name" value="Nucleotide cyclase"/>
    <property type="match status" value="2"/>
</dbReference>
<dbReference type="EMBL" id="LUGO01000070">
    <property type="protein sequence ID" value="OXS38676.1"/>
    <property type="molecule type" value="Genomic_DNA"/>
</dbReference>
<feature type="transmembrane region" description="Helical" evidence="1">
    <location>
        <begin position="53"/>
        <end position="76"/>
    </location>
</feature>
<dbReference type="Gene3D" id="3.20.20.450">
    <property type="entry name" value="EAL domain"/>
    <property type="match status" value="1"/>
</dbReference>
<dbReference type="GO" id="GO:0071111">
    <property type="term" value="F:cyclic-guanylate-specific phosphodiesterase activity"/>
    <property type="evidence" value="ECO:0007669"/>
    <property type="project" value="InterPro"/>
</dbReference>
<feature type="transmembrane region" description="Helical" evidence="1">
    <location>
        <begin position="27"/>
        <end position="47"/>
    </location>
</feature>
<dbReference type="Pfam" id="PF00563">
    <property type="entry name" value="EAL"/>
    <property type="match status" value="1"/>
</dbReference>
<feature type="transmembrane region" description="Helical" evidence="1">
    <location>
        <begin position="123"/>
        <end position="153"/>
    </location>
</feature>
<evidence type="ECO:0000313" key="5">
    <source>
        <dbReference type="Proteomes" id="UP000215261"/>
    </source>
</evidence>
<evidence type="ECO:0000313" key="4">
    <source>
        <dbReference type="EMBL" id="OXS38676.1"/>
    </source>
</evidence>
<comment type="caution">
    <text evidence="4">The sequence shown here is derived from an EMBL/GenBank/DDBJ whole genome shotgun (WGS) entry which is preliminary data.</text>
</comment>
<evidence type="ECO:0000259" key="2">
    <source>
        <dbReference type="PROSITE" id="PS50883"/>
    </source>
</evidence>
<dbReference type="Gene3D" id="3.30.70.270">
    <property type="match status" value="2"/>
</dbReference>
<dbReference type="SMART" id="SM00267">
    <property type="entry name" value="GGDEF"/>
    <property type="match status" value="2"/>
</dbReference>
<keyword evidence="1" id="KW-0472">Membrane</keyword>
<dbReference type="RefSeq" id="WP_089144019.1">
    <property type="nucleotide sequence ID" value="NZ_LUGD01000112.1"/>
</dbReference>